<accession>E3J7Y6</accession>
<feature type="transmembrane region" description="Helical" evidence="1">
    <location>
        <begin position="20"/>
        <end position="38"/>
    </location>
</feature>
<dbReference type="KEGG" id="fri:FraEuI1c_4032"/>
<keyword evidence="1" id="KW-0472">Membrane</keyword>
<dbReference type="InParanoid" id="E3J7Y6"/>
<evidence type="ECO:0000256" key="1">
    <source>
        <dbReference type="SAM" id="Phobius"/>
    </source>
</evidence>
<dbReference type="Proteomes" id="UP000002484">
    <property type="component" value="Chromosome"/>
</dbReference>
<keyword evidence="1" id="KW-0812">Transmembrane</keyword>
<feature type="transmembrane region" description="Helical" evidence="1">
    <location>
        <begin position="389"/>
        <end position="411"/>
    </location>
</feature>
<keyword evidence="3" id="KW-1185">Reference proteome</keyword>
<reference evidence="2 3" key="1">
    <citation type="submission" date="2010-10" db="EMBL/GenBank/DDBJ databases">
        <title>Complete sequence of Frankia sp. EuI1c.</title>
        <authorList>
            <consortium name="US DOE Joint Genome Institute"/>
            <person name="Lucas S."/>
            <person name="Copeland A."/>
            <person name="Lapidus A."/>
            <person name="Cheng J.-F."/>
            <person name="Bruce D."/>
            <person name="Goodwin L."/>
            <person name="Pitluck S."/>
            <person name="Chertkov O."/>
            <person name="Detter J.C."/>
            <person name="Han C."/>
            <person name="Tapia R."/>
            <person name="Land M."/>
            <person name="Hauser L."/>
            <person name="Jeffries C."/>
            <person name="Kyrpides N."/>
            <person name="Ivanova N."/>
            <person name="Mikhailova N."/>
            <person name="Beauchemin N."/>
            <person name="Sen A."/>
            <person name="Sur S.A."/>
            <person name="Gtari M."/>
            <person name="Wall L."/>
            <person name="Tisa L."/>
            <person name="Woyke T."/>
        </authorList>
    </citation>
    <scope>NUCLEOTIDE SEQUENCE [LARGE SCALE GENOMIC DNA]</scope>
    <source>
        <strain evidence="3">DSM 45817 / CECT 9037 / EuI1c</strain>
    </source>
</reference>
<feature type="transmembrane region" description="Helical" evidence="1">
    <location>
        <begin position="455"/>
        <end position="479"/>
    </location>
</feature>
<protein>
    <submittedName>
        <fullName evidence="2">Putative exporter of polyketide antibiotics-like protein</fullName>
    </submittedName>
</protein>
<evidence type="ECO:0000313" key="2">
    <source>
        <dbReference type="EMBL" id="ADP82034.1"/>
    </source>
</evidence>
<feature type="transmembrane region" description="Helical" evidence="1">
    <location>
        <begin position="223"/>
        <end position="248"/>
    </location>
</feature>
<dbReference type="EMBL" id="CP002299">
    <property type="protein sequence ID" value="ADP82034.1"/>
    <property type="molecule type" value="Genomic_DNA"/>
</dbReference>
<gene>
    <name evidence="2" type="ordered locus">FraEuI1c_4032</name>
</gene>
<name>E3J7Y6_PSEI1</name>
<feature type="transmembrane region" description="Helical" evidence="1">
    <location>
        <begin position="499"/>
        <end position="520"/>
    </location>
</feature>
<feature type="transmembrane region" description="Helical" evidence="1">
    <location>
        <begin position="288"/>
        <end position="308"/>
    </location>
</feature>
<feature type="transmembrane region" description="Helical" evidence="1">
    <location>
        <begin position="337"/>
        <end position="361"/>
    </location>
</feature>
<feature type="transmembrane region" description="Helical" evidence="1">
    <location>
        <begin position="431"/>
        <end position="448"/>
    </location>
</feature>
<dbReference type="STRING" id="298654.FraEuI1c_4032"/>
<sequence>MMRLLARRELRDSRIRTAVFVYLFAVYSFVQPVGYRHSFPDRASRLRFADSFAVNKGLRLLYGQPHDVSTVPGYAAWRVGGVLALAAAAFGVLAAVRALRAQEESGRLEVILAGPVARGGAYWGSVAAVAVGAGLLWAAEFLGLVAGGVPVTGAAYLALATVSVAAVFAGVGALASQLAPTGRGALGLGFAVLALLFAVRVLADTVPGLAGLRWATPLGWAELLRPFAAPRPLVLLLPLAATAALLWASARLASRRDLGTGLLPRRDSAPARRFLLASPTAQALRTQLGAVATWVAAMAVLMFILGVVSRSISPSDIPQGTQDEIAKLGTGSIATPAGYLAFLFLFVVVAVSACACAQVGAAREEELDQRLETLLAQPVRRSRWLAGRLALAVAVLAVLALTAGFFAWTGAIVGGVRISLPRMLEAGANSLPTAVLFLGLAALAYALAPRAGSGLAYGGLVVAFGWQLVASLLGPPQWVVDLSPFAHVGLVPAQPFRPVAAVILAAVGVAAAAAATTLFGRRDLASR</sequence>
<feature type="transmembrane region" description="Helical" evidence="1">
    <location>
        <begin position="151"/>
        <end position="173"/>
    </location>
</feature>
<proteinExistence type="predicted"/>
<organism evidence="2 3">
    <name type="scientific">Pseudofrankia inefficax (strain DSM 45817 / CECT 9037 / DDB 130130 / EuI1c)</name>
    <name type="common">Frankia inefficax</name>
    <dbReference type="NCBI Taxonomy" id="298654"/>
    <lineage>
        <taxon>Bacteria</taxon>
        <taxon>Bacillati</taxon>
        <taxon>Actinomycetota</taxon>
        <taxon>Actinomycetes</taxon>
        <taxon>Frankiales</taxon>
        <taxon>Frankiaceae</taxon>
        <taxon>Pseudofrankia</taxon>
    </lineage>
</organism>
<dbReference type="AlphaFoldDB" id="E3J7Y6"/>
<dbReference type="HOGENOM" id="CLU_036785_2_0_11"/>
<dbReference type="eggNOG" id="COG3559">
    <property type="taxonomic scope" value="Bacteria"/>
</dbReference>
<feature type="transmembrane region" description="Helical" evidence="1">
    <location>
        <begin position="185"/>
        <end position="203"/>
    </location>
</feature>
<evidence type="ECO:0000313" key="3">
    <source>
        <dbReference type="Proteomes" id="UP000002484"/>
    </source>
</evidence>
<feature type="transmembrane region" description="Helical" evidence="1">
    <location>
        <begin position="120"/>
        <end position="139"/>
    </location>
</feature>
<feature type="transmembrane region" description="Helical" evidence="1">
    <location>
        <begin position="75"/>
        <end position="99"/>
    </location>
</feature>
<keyword evidence="1" id="KW-1133">Transmembrane helix</keyword>